<sequence>MNTVSSVSSIDGRSLESYPDLMLSNMLQGRLPGVVVQSSVNGLGNNASTFVIRGQHRNSDNSPIVIIDGLERGMDDILPEEVEKIEVMKDATAKILYGSRAANGVIVITTRRGVAGQRVVRAAVESGVYLTGRLPEYLDSYNYATLYNEARANDGLAPKYTQEQLSGYKNSLGPNDLFFPDVDYYDLFLNSASLYRKATVDMVGGSDRVRYSLVAGYIGGSGFEALGQKPDLNRLNIRGNLDVKVTDYLSVTADVAARLEIRKLGTQNNQAVMQGLSTLRPNEYPLMISPDVLGVAPNEDGTPFFGTSVRQKTNLYADVVYGGFAQERYVTSQTNLGLKLDLNRYVKGLTANAMVMFDNYNSFNQAQTNVYPTYALVSTNYDNPVFRQMQNISLQSDQKRTGASTKQTLGYKGNVSYENTFGKNAVAAHLAYSWYKDEVAGDNQDIKNNNTSLRLKYGYDNRYFVEGTVALMGSNRFSGSGRYFLSEAAGVSWVISNEDFLKGSRNVNFLKLKATFGRLGYDGATDFMLYRTMWKDGTSIKLGERNTTNEHNHTTDLVRIGDPDLKWETSTEITAGIEGLFLENRLGIQAEYFNELRDNIINRGGTLFSSIVGEFYPYQNLGTVRNQGVDLNIWWADSVGDFSYRIGLNAVWSRNKLLEWNEIRYPEEYRRNVGKPTDAMFGYESLGLFGKDIALEGSNPQYLGAYQEGDIAYADLNDDGLVDERDQRMVGNSFPRISSGLDITLSYRGWQLYLQGTAQIGMDSWMNNKYYWVKGEDKYSEVVLDRWHQVNNPDGTYPRLTTTEGANNFVNSTFWLENGSFFRLKDVELSYTFTFIKGWCRKLRIFARGTNLLVLGAEKNLDPELMNAGINNYPVYSAITGGLSVTF</sequence>
<accession>A0A9D9EKQ8</accession>
<keyword evidence="6 7" id="KW-0998">Cell outer membrane</keyword>
<dbReference type="GO" id="GO:0009279">
    <property type="term" value="C:cell outer membrane"/>
    <property type="evidence" value="ECO:0007669"/>
    <property type="project" value="UniProtKB-SubCell"/>
</dbReference>
<dbReference type="Pfam" id="PF07715">
    <property type="entry name" value="Plug"/>
    <property type="match status" value="1"/>
</dbReference>
<dbReference type="InterPro" id="IPR023996">
    <property type="entry name" value="TonB-dep_OMP_SusC/RagA"/>
</dbReference>
<organism evidence="9 10">
    <name type="scientific">Candidatus Cryptobacteroides merdigallinarum</name>
    <dbReference type="NCBI Taxonomy" id="2840770"/>
    <lineage>
        <taxon>Bacteria</taxon>
        <taxon>Pseudomonadati</taxon>
        <taxon>Bacteroidota</taxon>
        <taxon>Bacteroidia</taxon>
        <taxon>Bacteroidales</taxon>
        <taxon>Candidatus Cryptobacteroides</taxon>
    </lineage>
</organism>
<evidence type="ECO:0000313" key="9">
    <source>
        <dbReference type="EMBL" id="MBO8448385.1"/>
    </source>
</evidence>
<dbReference type="Gene3D" id="2.40.170.20">
    <property type="entry name" value="TonB-dependent receptor, beta-barrel domain"/>
    <property type="match status" value="1"/>
</dbReference>
<dbReference type="NCBIfam" id="TIGR04057">
    <property type="entry name" value="SusC_RagA_signa"/>
    <property type="match status" value="1"/>
</dbReference>
<dbReference type="InterPro" id="IPR036942">
    <property type="entry name" value="Beta-barrel_TonB_sf"/>
</dbReference>
<evidence type="ECO:0000259" key="8">
    <source>
        <dbReference type="Pfam" id="PF07715"/>
    </source>
</evidence>
<dbReference type="InterPro" id="IPR023997">
    <property type="entry name" value="TonB-dep_OMP_SusC/RagA_CS"/>
</dbReference>
<keyword evidence="4 7" id="KW-0812">Transmembrane</keyword>
<evidence type="ECO:0000256" key="7">
    <source>
        <dbReference type="PROSITE-ProRule" id="PRU01360"/>
    </source>
</evidence>
<keyword evidence="5 7" id="KW-0472">Membrane</keyword>
<evidence type="ECO:0000256" key="1">
    <source>
        <dbReference type="ARBA" id="ARBA00004571"/>
    </source>
</evidence>
<keyword evidence="3 7" id="KW-1134">Transmembrane beta strand</keyword>
<dbReference type="SUPFAM" id="SSF56935">
    <property type="entry name" value="Porins"/>
    <property type="match status" value="1"/>
</dbReference>
<dbReference type="PROSITE" id="PS52016">
    <property type="entry name" value="TONB_DEPENDENT_REC_3"/>
    <property type="match status" value="1"/>
</dbReference>
<evidence type="ECO:0000256" key="2">
    <source>
        <dbReference type="ARBA" id="ARBA00022448"/>
    </source>
</evidence>
<evidence type="ECO:0000256" key="4">
    <source>
        <dbReference type="ARBA" id="ARBA00022692"/>
    </source>
</evidence>
<dbReference type="Gene3D" id="2.170.130.10">
    <property type="entry name" value="TonB-dependent receptor, plug domain"/>
    <property type="match status" value="1"/>
</dbReference>
<dbReference type="AlphaFoldDB" id="A0A9D9EKQ8"/>
<reference evidence="9" key="2">
    <citation type="journal article" date="2021" name="PeerJ">
        <title>Extensive microbial diversity within the chicken gut microbiome revealed by metagenomics and culture.</title>
        <authorList>
            <person name="Gilroy R."/>
            <person name="Ravi A."/>
            <person name="Getino M."/>
            <person name="Pursley I."/>
            <person name="Horton D.L."/>
            <person name="Alikhan N.F."/>
            <person name="Baker D."/>
            <person name="Gharbi K."/>
            <person name="Hall N."/>
            <person name="Watson M."/>
            <person name="Adriaenssens E.M."/>
            <person name="Foster-Nyarko E."/>
            <person name="Jarju S."/>
            <person name="Secka A."/>
            <person name="Antonio M."/>
            <person name="Oren A."/>
            <person name="Chaudhuri R.R."/>
            <person name="La Ragione R."/>
            <person name="Hildebrand F."/>
            <person name="Pallen M.J."/>
        </authorList>
    </citation>
    <scope>NUCLEOTIDE SEQUENCE</scope>
    <source>
        <strain evidence="9">20514</strain>
    </source>
</reference>
<dbReference type="InterPro" id="IPR012910">
    <property type="entry name" value="Plug_dom"/>
</dbReference>
<dbReference type="Proteomes" id="UP000810252">
    <property type="component" value="Unassembled WGS sequence"/>
</dbReference>
<dbReference type="NCBIfam" id="TIGR04056">
    <property type="entry name" value="OMP_RagA_SusC"/>
    <property type="match status" value="1"/>
</dbReference>
<comment type="caution">
    <text evidence="9">The sequence shown here is derived from an EMBL/GenBank/DDBJ whole genome shotgun (WGS) entry which is preliminary data.</text>
</comment>
<dbReference type="InterPro" id="IPR037066">
    <property type="entry name" value="Plug_dom_sf"/>
</dbReference>
<dbReference type="InterPro" id="IPR039426">
    <property type="entry name" value="TonB-dep_rcpt-like"/>
</dbReference>
<comment type="subcellular location">
    <subcellularLocation>
        <location evidence="1 7">Cell outer membrane</location>
        <topology evidence="1 7">Multi-pass membrane protein</topology>
    </subcellularLocation>
</comment>
<protein>
    <submittedName>
        <fullName evidence="9">SusC/RagA family TonB-linked outer membrane protein</fullName>
    </submittedName>
</protein>
<gene>
    <name evidence="9" type="ORF">IAC29_03835</name>
</gene>
<evidence type="ECO:0000256" key="5">
    <source>
        <dbReference type="ARBA" id="ARBA00023136"/>
    </source>
</evidence>
<dbReference type="EMBL" id="JADIMQ010000052">
    <property type="protein sequence ID" value="MBO8448385.1"/>
    <property type="molecule type" value="Genomic_DNA"/>
</dbReference>
<evidence type="ECO:0000256" key="3">
    <source>
        <dbReference type="ARBA" id="ARBA00022452"/>
    </source>
</evidence>
<feature type="domain" description="TonB-dependent receptor plug" evidence="8">
    <location>
        <begin position="2"/>
        <end position="105"/>
    </location>
</feature>
<evidence type="ECO:0000313" key="10">
    <source>
        <dbReference type="Proteomes" id="UP000810252"/>
    </source>
</evidence>
<evidence type="ECO:0000256" key="6">
    <source>
        <dbReference type="ARBA" id="ARBA00023237"/>
    </source>
</evidence>
<reference evidence="9" key="1">
    <citation type="submission" date="2020-10" db="EMBL/GenBank/DDBJ databases">
        <authorList>
            <person name="Gilroy R."/>
        </authorList>
    </citation>
    <scope>NUCLEOTIDE SEQUENCE</scope>
    <source>
        <strain evidence="9">20514</strain>
    </source>
</reference>
<comment type="similarity">
    <text evidence="7">Belongs to the TonB-dependent receptor family.</text>
</comment>
<proteinExistence type="inferred from homology"/>
<keyword evidence="2 7" id="KW-0813">Transport</keyword>
<name>A0A9D9EKQ8_9BACT</name>